<dbReference type="FunFam" id="3.30.70.270:FF:000001">
    <property type="entry name" value="Diguanylate cyclase domain protein"/>
    <property type="match status" value="1"/>
</dbReference>
<dbReference type="Pfam" id="PF13188">
    <property type="entry name" value="PAS_8"/>
    <property type="match status" value="1"/>
</dbReference>
<dbReference type="Pfam" id="PF00990">
    <property type="entry name" value="GGDEF"/>
    <property type="match status" value="1"/>
</dbReference>
<evidence type="ECO:0000256" key="5">
    <source>
        <dbReference type="PROSITE-ProRule" id="PRU00169"/>
    </source>
</evidence>
<dbReference type="SUPFAM" id="SSF52172">
    <property type="entry name" value="CheY-like"/>
    <property type="match status" value="1"/>
</dbReference>
<keyword evidence="5" id="KW-0597">Phosphoprotein</keyword>
<dbReference type="InterPro" id="IPR011006">
    <property type="entry name" value="CheY-like_superfamily"/>
</dbReference>
<evidence type="ECO:0000259" key="6">
    <source>
        <dbReference type="PROSITE" id="PS50110"/>
    </source>
</evidence>
<dbReference type="PROSITE" id="PS50883">
    <property type="entry name" value="EAL"/>
    <property type="match status" value="1"/>
</dbReference>
<keyword evidence="3" id="KW-0973">c-di-GMP</keyword>
<dbReference type="PANTHER" id="PTHR44757">
    <property type="entry name" value="DIGUANYLATE CYCLASE DGCP"/>
    <property type="match status" value="1"/>
</dbReference>
<dbReference type="PATRIC" id="fig|456.5.peg.2814"/>
<dbReference type="GO" id="GO:0000160">
    <property type="term" value="P:phosphorelay signal transduction system"/>
    <property type="evidence" value="ECO:0007669"/>
    <property type="project" value="InterPro"/>
</dbReference>
<comment type="caution">
    <text evidence="9">The sequence shown here is derived from an EMBL/GenBank/DDBJ whole genome shotgun (WGS) entry which is preliminary data.</text>
</comment>
<evidence type="ECO:0000313" key="9">
    <source>
        <dbReference type="EMBL" id="KTD18316.1"/>
    </source>
</evidence>
<feature type="domain" description="GGDEF" evidence="8">
    <location>
        <begin position="345"/>
        <end position="478"/>
    </location>
</feature>
<evidence type="ECO:0000313" key="10">
    <source>
        <dbReference type="Proteomes" id="UP000055035"/>
    </source>
</evidence>
<comment type="catalytic activity">
    <reaction evidence="4">
        <text>3',3'-c-di-GMP + H2O = 5'-phosphoguanylyl(3'-&gt;5')guanosine + H(+)</text>
        <dbReference type="Rhea" id="RHEA:24902"/>
        <dbReference type="ChEBI" id="CHEBI:15377"/>
        <dbReference type="ChEBI" id="CHEBI:15378"/>
        <dbReference type="ChEBI" id="CHEBI:58754"/>
        <dbReference type="ChEBI" id="CHEBI:58805"/>
        <dbReference type="EC" id="3.1.4.52"/>
    </reaction>
    <physiologicalReaction direction="left-to-right" evidence="4">
        <dbReference type="Rhea" id="RHEA:24903"/>
    </physiologicalReaction>
</comment>
<dbReference type="EMBL" id="LNYJ01000011">
    <property type="protein sequence ID" value="KTD18316.1"/>
    <property type="molecule type" value="Genomic_DNA"/>
</dbReference>
<dbReference type="Gene3D" id="3.30.450.20">
    <property type="entry name" value="PAS domain"/>
    <property type="match status" value="1"/>
</dbReference>
<dbReference type="Pfam" id="PF00072">
    <property type="entry name" value="Response_reg"/>
    <property type="match status" value="1"/>
</dbReference>
<dbReference type="PROSITE" id="PS50887">
    <property type="entry name" value="GGDEF"/>
    <property type="match status" value="1"/>
</dbReference>
<dbReference type="Pfam" id="PF00563">
    <property type="entry name" value="EAL"/>
    <property type="match status" value="1"/>
</dbReference>
<evidence type="ECO:0000256" key="4">
    <source>
        <dbReference type="ARBA" id="ARBA00051114"/>
    </source>
</evidence>
<dbReference type="NCBIfam" id="TIGR00254">
    <property type="entry name" value="GGDEF"/>
    <property type="match status" value="1"/>
</dbReference>
<dbReference type="Proteomes" id="UP000055035">
    <property type="component" value="Unassembled WGS sequence"/>
</dbReference>
<protein>
    <recommendedName>
        <fullName evidence="2">cyclic-guanylate-specific phosphodiesterase</fullName>
        <ecNumber evidence="2">3.1.4.52</ecNumber>
    </recommendedName>
</protein>
<evidence type="ECO:0000259" key="8">
    <source>
        <dbReference type="PROSITE" id="PS50887"/>
    </source>
</evidence>
<dbReference type="PANTHER" id="PTHR44757:SF2">
    <property type="entry name" value="BIOFILM ARCHITECTURE MAINTENANCE PROTEIN MBAA"/>
    <property type="match status" value="1"/>
</dbReference>
<feature type="domain" description="Response regulatory" evidence="6">
    <location>
        <begin position="7"/>
        <end position="157"/>
    </location>
</feature>
<dbReference type="STRING" id="456.Ljor_2622"/>
<sequence>MSELALKIMIIDDNPAIHQDFIKVLTASSESKVFNDLDKQLFGENNETAEQDLLPEFEIDTADQGKEGVEKIKNAAQQGKPYALAFVDIRMPPGWDGLETIKHMWEIDKEIQVVICTAYSDYSWEETVQKLGVSDNLLVLKKPFDKVAVRQLACALTRKWLLAKESKKHTEALKQIVAEQTQSLKQSLSLLRATIESSTDGILVVDLEQNIVDYNKQFTKIWEIPKVILKAKKENLLFEYMLEKLRAPEEFQGLVDRLHEKINESSIQVVKFRQDKIIECYSQPHRINKITVGRVWSFRDITERAYLEKELEHQATHDSLTDLPNRVLLHDRIHHSIATASRQQNCFAILFFDLDRFKLINDSLGHEFGDKVLLDVAKRLSNSLRAQDTLARIGGDEFVMLIPDLAKGEDVVTLAQKIINSFSEPFLVEGHEFILTTSMGISIYPNDARDNNSLLKNADLAMYQAKEQGGNQFKFYTPELNQLSNMQLERESELRHAIANQEFFLVYQPQFDMQTHQLLGMEALIRWQHPKKGVILPMEFIPIAEASGLIIPLGEWVIREACHQMRKWQKKRLPYGRVAVNVATQQLRQANFAQTVKSILQEHHLNPESLEIEVTENVVITNPDVQRMIQELNKIGVKIVLDDFGTGTSSLNYLKQIHIDRLKIDQSFVKNIAQCRSDEVIIEAIIAMSRSLNFKVLAEGVEKKQQMKYLKNHRCDEVQGYFLSKPLPLGQIEKLLKDIASDKNKVNNSKHSPKLNDD</sequence>
<dbReference type="AlphaFoldDB" id="A0A0W0VDT8"/>
<dbReference type="SUPFAM" id="SSF55073">
    <property type="entry name" value="Nucleotide cyclase"/>
    <property type="match status" value="1"/>
</dbReference>
<dbReference type="RefSeq" id="WP_058471987.1">
    <property type="nucleotide sequence ID" value="NZ_CAAAIC010000006.1"/>
</dbReference>
<comment type="cofactor">
    <cofactor evidence="1">
        <name>Mg(2+)</name>
        <dbReference type="ChEBI" id="CHEBI:18420"/>
    </cofactor>
</comment>
<keyword evidence="10" id="KW-1185">Reference proteome</keyword>
<dbReference type="InterPro" id="IPR043128">
    <property type="entry name" value="Rev_trsase/Diguanyl_cyclase"/>
</dbReference>
<dbReference type="InterPro" id="IPR000014">
    <property type="entry name" value="PAS"/>
</dbReference>
<proteinExistence type="predicted"/>
<evidence type="ECO:0000256" key="1">
    <source>
        <dbReference type="ARBA" id="ARBA00001946"/>
    </source>
</evidence>
<dbReference type="PROSITE" id="PS50110">
    <property type="entry name" value="RESPONSE_REGULATORY"/>
    <property type="match status" value="1"/>
</dbReference>
<dbReference type="InterPro" id="IPR035919">
    <property type="entry name" value="EAL_sf"/>
</dbReference>
<dbReference type="NCBIfam" id="TIGR00229">
    <property type="entry name" value="sensory_box"/>
    <property type="match status" value="1"/>
</dbReference>
<dbReference type="CDD" id="cd01948">
    <property type="entry name" value="EAL"/>
    <property type="match status" value="1"/>
</dbReference>
<organism evidence="9 10">
    <name type="scientific">Legionella jordanis</name>
    <dbReference type="NCBI Taxonomy" id="456"/>
    <lineage>
        <taxon>Bacteria</taxon>
        <taxon>Pseudomonadati</taxon>
        <taxon>Pseudomonadota</taxon>
        <taxon>Gammaproteobacteria</taxon>
        <taxon>Legionellales</taxon>
        <taxon>Legionellaceae</taxon>
        <taxon>Legionella</taxon>
    </lineage>
</organism>
<reference evidence="9 10" key="1">
    <citation type="submission" date="2015-11" db="EMBL/GenBank/DDBJ databases">
        <title>Genomic analysis of 38 Legionella species identifies large and diverse effector repertoires.</title>
        <authorList>
            <person name="Burstein D."/>
            <person name="Amaro F."/>
            <person name="Zusman T."/>
            <person name="Lifshitz Z."/>
            <person name="Cohen O."/>
            <person name="Gilbert J.A."/>
            <person name="Pupko T."/>
            <person name="Shuman H.A."/>
            <person name="Segal G."/>
        </authorList>
    </citation>
    <scope>NUCLEOTIDE SEQUENCE [LARGE SCALE GENOMIC DNA]</scope>
    <source>
        <strain evidence="9 10">BL-540</strain>
    </source>
</reference>
<gene>
    <name evidence="9" type="ORF">Ljor_2622</name>
</gene>
<dbReference type="InterPro" id="IPR052155">
    <property type="entry name" value="Biofilm_reg_signaling"/>
</dbReference>
<dbReference type="Gene3D" id="3.20.20.450">
    <property type="entry name" value="EAL domain"/>
    <property type="match status" value="1"/>
</dbReference>
<dbReference type="InterPro" id="IPR029787">
    <property type="entry name" value="Nucleotide_cyclase"/>
</dbReference>
<dbReference type="GO" id="GO:0071732">
    <property type="term" value="P:cellular response to nitric oxide"/>
    <property type="evidence" value="ECO:0007669"/>
    <property type="project" value="UniProtKB-ARBA"/>
</dbReference>
<dbReference type="FunFam" id="3.20.20.450:FF:000001">
    <property type="entry name" value="Cyclic di-GMP phosphodiesterase yahA"/>
    <property type="match status" value="1"/>
</dbReference>
<dbReference type="SUPFAM" id="SSF55785">
    <property type="entry name" value="PYP-like sensor domain (PAS domain)"/>
    <property type="match status" value="1"/>
</dbReference>
<evidence type="ECO:0000256" key="3">
    <source>
        <dbReference type="ARBA" id="ARBA00022636"/>
    </source>
</evidence>
<dbReference type="InterPro" id="IPR001633">
    <property type="entry name" value="EAL_dom"/>
</dbReference>
<dbReference type="OrthoDB" id="9804951at2"/>
<feature type="domain" description="EAL" evidence="7">
    <location>
        <begin position="487"/>
        <end position="740"/>
    </location>
</feature>
<evidence type="ECO:0000256" key="2">
    <source>
        <dbReference type="ARBA" id="ARBA00012282"/>
    </source>
</evidence>
<name>A0A0W0VDT8_9GAMM</name>
<dbReference type="Gene3D" id="3.30.70.270">
    <property type="match status" value="1"/>
</dbReference>
<dbReference type="SMART" id="SM00267">
    <property type="entry name" value="GGDEF"/>
    <property type="match status" value="1"/>
</dbReference>
<dbReference type="CDD" id="cd01949">
    <property type="entry name" value="GGDEF"/>
    <property type="match status" value="1"/>
</dbReference>
<dbReference type="EC" id="3.1.4.52" evidence="2"/>
<evidence type="ECO:0000259" key="7">
    <source>
        <dbReference type="PROSITE" id="PS50883"/>
    </source>
</evidence>
<dbReference type="InterPro" id="IPR035965">
    <property type="entry name" value="PAS-like_dom_sf"/>
</dbReference>
<dbReference type="GO" id="GO:0071111">
    <property type="term" value="F:cyclic-guanylate-specific phosphodiesterase activity"/>
    <property type="evidence" value="ECO:0007669"/>
    <property type="project" value="UniProtKB-EC"/>
</dbReference>
<dbReference type="InterPro" id="IPR001789">
    <property type="entry name" value="Sig_transdc_resp-reg_receiver"/>
</dbReference>
<dbReference type="SMART" id="SM00052">
    <property type="entry name" value="EAL"/>
    <property type="match status" value="1"/>
</dbReference>
<dbReference type="SUPFAM" id="SSF141868">
    <property type="entry name" value="EAL domain-like"/>
    <property type="match status" value="1"/>
</dbReference>
<accession>A0A0W0VDT8</accession>
<dbReference type="InterPro" id="IPR000160">
    <property type="entry name" value="GGDEF_dom"/>
</dbReference>
<dbReference type="Gene3D" id="3.40.50.2300">
    <property type="match status" value="1"/>
</dbReference>
<feature type="modified residue" description="4-aspartylphosphate" evidence="5">
    <location>
        <position position="88"/>
    </location>
</feature>